<accession>A0A0D0DR39</accession>
<organism evidence="2 3">
    <name type="scientific">Paxillus rubicundulus Ve08.2h10</name>
    <dbReference type="NCBI Taxonomy" id="930991"/>
    <lineage>
        <taxon>Eukaryota</taxon>
        <taxon>Fungi</taxon>
        <taxon>Dikarya</taxon>
        <taxon>Basidiomycota</taxon>
        <taxon>Agaricomycotina</taxon>
        <taxon>Agaricomycetes</taxon>
        <taxon>Agaricomycetidae</taxon>
        <taxon>Boletales</taxon>
        <taxon>Paxilineae</taxon>
        <taxon>Paxillaceae</taxon>
        <taxon>Paxillus</taxon>
    </lineage>
</organism>
<evidence type="ECO:0000313" key="2">
    <source>
        <dbReference type="EMBL" id="KIK82000.1"/>
    </source>
</evidence>
<feature type="compositionally biased region" description="Basic and acidic residues" evidence="1">
    <location>
        <begin position="82"/>
        <end position="99"/>
    </location>
</feature>
<feature type="region of interest" description="Disordered" evidence="1">
    <location>
        <begin position="60"/>
        <end position="99"/>
    </location>
</feature>
<protein>
    <submittedName>
        <fullName evidence="2">Uncharacterized protein</fullName>
    </submittedName>
</protein>
<keyword evidence="3" id="KW-1185">Reference proteome</keyword>
<evidence type="ECO:0000256" key="1">
    <source>
        <dbReference type="SAM" id="MobiDB-lite"/>
    </source>
</evidence>
<dbReference type="AlphaFoldDB" id="A0A0D0DR39"/>
<dbReference type="InParanoid" id="A0A0D0DR39"/>
<dbReference type="HOGENOM" id="CLU_2321118_0_0_1"/>
<dbReference type="Proteomes" id="UP000054538">
    <property type="component" value="Unassembled WGS sequence"/>
</dbReference>
<name>A0A0D0DR39_9AGAM</name>
<evidence type="ECO:0000313" key="3">
    <source>
        <dbReference type="Proteomes" id="UP000054538"/>
    </source>
</evidence>
<reference evidence="3" key="2">
    <citation type="submission" date="2015-01" db="EMBL/GenBank/DDBJ databases">
        <title>Evolutionary Origins and Diversification of the Mycorrhizal Mutualists.</title>
        <authorList>
            <consortium name="DOE Joint Genome Institute"/>
            <consortium name="Mycorrhizal Genomics Consortium"/>
            <person name="Kohler A."/>
            <person name="Kuo A."/>
            <person name="Nagy L.G."/>
            <person name="Floudas D."/>
            <person name="Copeland A."/>
            <person name="Barry K.W."/>
            <person name="Cichocki N."/>
            <person name="Veneault-Fourrey C."/>
            <person name="LaButti K."/>
            <person name="Lindquist E.A."/>
            <person name="Lipzen A."/>
            <person name="Lundell T."/>
            <person name="Morin E."/>
            <person name="Murat C."/>
            <person name="Riley R."/>
            <person name="Ohm R."/>
            <person name="Sun H."/>
            <person name="Tunlid A."/>
            <person name="Henrissat B."/>
            <person name="Grigoriev I.V."/>
            <person name="Hibbett D.S."/>
            <person name="Martin F."/>
        </authorList>
    </citation>
    <scope>NUCLEOTIDE SEQUENCE [LARGE SCALE GENOMIC DNA]</scope>
    <source>
        <strain evidence="3">Ve08.2h10</strain>
    </source>
</reference>
<gene>
    <name evidence="2" type="ORF">PAXRUDRAFT_734268</name>
</gene>
<proteinExistence type="predicted"/>
<reference evidence="2 3" key="1">
    <citation type="submission" date="2014-04" db="EMBL/GenBank/DDBJ databases">
        <authorList>
            <consortium name="DOE Joint Genome Institute"/>
            <person name="Kuo A."/>
            <person name="Kohler A."/>
            <person name="Jargeat P."/>
            <person name="Nagy L.G."/>
            <person name="Floudas D."/>
            <person name="Copeland A."/>
            <person name="Barry K.W."/>
            <person name="Cichocki N."/>
            <person name="Veneault-Fourrey C."/>
            <person name="LaButti K."/>
            <person name="Lindquist E.A."/>
            <person name="Lipzen A."/>
            <person name="Lundell T."/>
            <person name="Morin E."/>
            <person name="Murat C."/>
            <person name="Sun H."/>
            <person name="Tunlid A."/>
            <person name="Henrissat B."/>
            <person name="Grigoriev I.V."/>
            <person name="Hibbett D.S."/>
            <person name="Martin F."/>
            <person name="Nordberg H.P."/>
            <person name="Cantor M.N."/>
            <person name="Hua S.X."/>
        </authorList>
    </citation>
    <scope>NUCLEOTIDE SEQUENCE [LARGE SCALE GENOMIC DNA]</scope>
    <source>
        <strain evidence="2 3">Ve08.2h10</strain>
    </source>
</reference>
<sequence length="99" mass="10988">MIPSRFAPSVPFTGCMFNNGSVQAVKSQWDGSLRPTPTGYSLATFQPSWHPLVVDTGSHGDFHHRHPYERHPPLSNQTRFGGSDRSDPVSGQRKDLLTL</sequence>
<dbReference type="EMBL" id="KN825695">
    <property type="protein sequence ID" value="KIK82000.1"/>
    <property type="molecule type" value="Genomic_DNA"/>
</dbReference>